<dbReference type="Pfam" id="PF00072">
    <property type="entry name" value="Response_reg"/>
    <property type="match status" value="1"/>
</dbReference>
<dbReference type="EMBL" id="CP059572">
    <property type="protein sequence ID" value="QXJ24585.1"/>
    <property type="molecule type" value="Genomic_DNA"/>
</dbReference>
<proteinExistence type="predicted"/>
<dbReference type="SUPFAM" id="SSF52172">
    <property type="entry name" value="CheY-like"/>
    <property type="match status" value="1"/>
</dbReference>
<dbReference type="Gene3D" id="3.40.50.2300">
    <property type="match status" value="1"/>
</dbReference>
<keyword evidence="3" id="KW-0238">DNA-binding</keyword>
<dbReference type="InterPro" id="IPR016032">
    <property type="entry name" value="Sig_transdc_resp-reg_C-effctor"/>
</dbReference>
<dbReference type="CDD" id="cd17535">
    <property type="entry name" value="REC_NarL-like"/>
    <property type="match status" value="1"/>
</dbReference>
<sequence>MIRVLLVDDQQLVRMGLRMLCDSAPDMEVVGEAGDGRDAPRLVEELHPDVVLMDLRMPGVDGIAATRRIAAARPSVRVVVLTTFDDDDHLYPALAAGAAGFLVKDAPPTELLRAIRMAADGEAPYGRDVLARLVEQAVRARAEAGAEAAEDARRAPAGLTAREEEVLGLVGAGLSNREIADRLHLGVTTVKTHVANLMRKTGCPNRIRLAVLAVQTGVTPG</sequence>
<evidence type="ECO:0000256" key="5">
    <source>
        <dbReference type="PROSITE-ProRule" id="PRU00169"/>
    </source>
</evidence>
<dbReference type="PANTHER" id="PTHR43214">
    <property type="entry name" value="TWO-COMPONENT RESPONSE REGULATOR"/>
    <property type="match status" value="1"/>
</dbReference>
<dbReference type="InterPro" id="IPR039420">
    <property type="entry name" value="WalR-like"/>
</dbReference>
<dbReference type="PRINTS" id="PR00038">
    <property type="entry name" value="HTHLUXR"/>
</dbReference>
<keyword evidence="1 5" id="KW-0597">Phosphoprotein</keyword>
<evidence type="ECO:0000256" key="1">
    <source>
        <dbReference type="ARBA" id="ARBA00022553"/>
    </source>
</evidence>
<dbReference type="SMART" id="SM00421">
    <property type="entry name" value="HTH_LUXR"/>
    <property type="match status" value="1"/>
</dbReference>
<dbReference type="SMART" id="SM00448">
    <property type="entry name" value="REC"/>
    <property type="match status" value="1"/>
</dbReference>
<dbReference type="InterPro" id="IPR058245">
    <property type="entry name" value="NreC/VraR/RcsB-like_REC"/>
</dbReference>
<reference evidence="8" key="1">
    <citation type="submission" date="2020-07" db="EMBL/GenBank/DDBJ databases">
        <authorList>
            <person name="Tarantini F.S."/>
            <person name="Hong K.W."/>
            <person name="Chan K.G."/>
        </authorList>
    </citation>
    <scope>NUCLEOTIDE SEQUENCE</scope>
    <source>
        <strain evidence="8">32-07</strain>
    </source>
</reference>
<evidence type="ECO:0000256" key="3">
    <source>
        <dbReference type="ARBA" id="ARBA00023125"/>
    </source>
</evidence>
<dbReference type="PROSITE" id="PS50110">
    <property type="entry name" value="RESPONSE_REGULATORY"/>
    <property type="match status" value="1"/>
</dbReference>
<dbReference type="PROSITE" id="PS00622">
    <property type="entry name" value="HTH_LUXR_1"/>
    <property type="match status" value="1"/>
</dbReference>
<evidence type="ECO:0000256" key="2">
    <source>
        <dbReference type="ARBA" id="ARBA00023015"/>
    </source>
</evidence>
<evidence type="ECO:0000259" key="7">
    <source>
        <dbReference type="PROSITE" id="PS50110"/>
    </source>
</evidence>
<dbReference type="Proteomes" id="UP001049518">
    <property type="component" value="Chromosome"/>
</dbReference>
<accession>A0ABX8R0K1</accession>
<feature type="modified residue" description="4-aspartylphosphate" evidence="5">
    <location>
        <position position="54"/>
    </location>
</feature>
<name>A0ABX8R0K1_9ACTN</name>
<evidence type="ECO:0000256" key="4">
    <source>
        <dbReference type="ARBA" id="ARBA00023163"/>
    </source>
</evidence>
<feature type="domain" description="HTH luxR-type" evidence="6">
    <location>
        <begin position="152"/>
        <end position="217"/>
    </location>
</feature>
<gene>
    <name evidence="8" type="ORF">AGRA3207_005937</name>
</gene>
<dbReference type="Pfam" id="PF00196">
    <property type="entry name" value="GerE"/>
    <property type="match status" value="1"/>
</dbReference>
<protein>
    <submittedName>
        <fullName evidence="8">Response regulator transcription factor</fullName>
    </submittedName>
</protein>
<evidence type="ECO:0000313" key="9">
    <source>
        <dbReference type="Proteomes" id="UP001049518"/>
    </source>
</evidence>
<dbReference type="PANTHER" id="PTHR43214:SF24">
    <property type="entry name" value="TRANSCRIPTIONAL REGULATORY PROTEIN NARL-RELATED"/>
    <property type="match status" value="1"/>
</dbReference>
<keyword evidence="9" id="KW-1185">Reference proteome</keyword>
<dbReference type="InterPro" id="IPR000792">
    <property type="entry name" value="Tscrpt_reg_LuxR_C"/>
</dbReference>
<dbReference type="PROSITE" id="PS50043">
    <property type="entry name" value="HTH_LUXR_2"/>
    <property type="match status" value="1"/>
</dbReference>
<evidence type="ECO:0000313" key="8">
    <source>
        <dbReference type="EMBL" id="QXJ24585.1"/>
    </source>
</evidence>
<dbReference type="CDD" id="cd06170">
    <property type="entry name" value="LuxR_C_like"/>
    <property type="match status" value="1"/>
</dbReference>
<dbReference type="SUPFAM" id="SSF46894">
    <property type="entry name" value="C-terminal effector domain of the bipartite response regulators"/>
    <property type="match status" value="1"/>
</dbReference>
<dbReference type="InterPro" id="IPR001789">
    <property type="entry name" value="Sig_transdc_resp-reg_receiver"/>
</dbReference>
<organism evidence="8 9">
    <name type="scientific">Actinomadura graeca</name>
    <dbReference type="NCBI Taxonomy" id="2750812"/>
    <lineage>
        <taxon>Bacteria</taxon>
        <taxon>Bacillati</taxon>
        <taxon>Actinomycetota</taxon>
        <taxon>Actinomycetes</taxon>
        <taxon>Streptosporangiales</taxon>
        <taxon>Thermomonosporaceae</taxon>
        <taxon>Actinomadura</taxon>
    </lineage>
</organism>
<keyword evidence="2" id="KW-0805">Transcription regulation</keyword>
<feature type="domain" description="Response regulatory" evidence="7">
    <location>
        <begin position="3"/>
        <end position="119"/>
    </location>
</feature>
<dbReference type="InterPro" id="IPR011006">
    <property type="entry name" value="CheY-like_superfamily"/>
</dbReference>
<evidence type="ECO:0000259" key="6">
    <source>
        <dbReference type="PROSITE" id="PS50043"/>
    </source>
</evidence>
<dbReference type="RefSeq" id="WP_231330458.1">
    <property type="nucleotide sequence ID" value="NZ_CP059572.1"/>
</dbReference>
<keyword evidence="4" id="KW-0804">Transcription</keyword>